<dbReference type="AlphaFoldDB" id="A0A0B5GFX9"/>
<name>A0A0B5GFX9_STALP</name>
<geneLocation type="mitochondrion" evidence="1"/>
<keyword evidence="1" id="KW-0689">Ribosomal protein</keyword>
<dbReference type="GO" id="GO:0005840">
    <property type="term" value="C:ribosome"/>
    <property type="evidence" value="ECO:0007669"/>
    <property type="project" value="UniProtKB-KW"/>
</dbReference>
<keyword evidence="1" id="KW-0687">Ribonucleoprotein</keyword>
<accession>A0A0B5GFX9</accession>
<proteinExistence type="predicted"/>
<dbReference type="Gene3D" id="3.30.1440.10">
    <property type="match status" value="1"/>
</dbReference>
<reference evidence="1" key="1">
    <citation type="journal article" date="2014" name="Nucleic Acids Res.">
        <title>Widespread occurrence of organelle genome-encoded 5S rRNAs including permuted molecules.</title>
        <authorList>
            <person name="Valach M."/>
            <person name="Burger G."/>
            <person name="Gray M.W."/>
            <person name="Lang B.F."/>
        </authorList>
    </citation>
    <scope>NUCLEOTIDE SEQUENCE</scope>
    <source>
        <strain evidence="1">ATCC 50324</strain>
    </source>
</reference>
<organism evidence="1">
    <name type="scientific">Stachyamoeba lipophora</name>
    <dbReference type="NCBI Taxonomy" id="463046"/>
    <lineage>
        <taxon>Eukaryota</taxon>
        <taxon>Discoba</taxon>
        <taxon>Heterolobosea</taxon>
        <taxon>Tetramitia</taxon>
        <taxon>Eutetramitia</taxon>
        <taxon>Gruberellidae</taxon>
        <taxon>Stachyamoeba</taxon>
    </lineage>
</organism>
<evidence type="ECO:0000313" key="1">
    <source>
        <dbReference type="EMBL" id="AJF22917.1"/>
    </source>
</evidence>
<dbReference type="RefSeq" id="YP_009118129.1">
    <property type="nucleotide sequence ID" value="NC_026312.1"/>
</dbReference>
<protein>
    <submittedName>
        <fullName evidence="1">Ribosomal protein L5</fullName>
    </submittedName>
</protein>
<dbReference type="SUPFAM" id="SSF55282">
    <property type="entry name" value="RL5-like"/>
    <property type="match status" value="1"/>
</dbReference>
<dbReference type="GeneID" id="22976113"/>
<dbReference type="InterPro" id="IPR022803">
    <property type="entry name" value="Ribosomal_uL5_dom_sf"/>
</dbReference>
<sequence>MLFNYYQDITQSSQIREKFHKFLNWDSKVPFDFSFNEVRIFFLLKNTFQNRTLFLAFLIVLEKITDSNFRFISAKNTIVGFNLRKDIVFGACYTLRHFKKSQFLNFFIDYSLKKMNKYMVFCSEKNNNYYLQFMNNSIQFGFKKLLSNAPFVLNDLDYDFLAPLFEQSSYGVYFHFHSHYRYYLINRLIFSHYGISIF</sequence>
<dbReference type="EMBL" id="KP165388">
    <property type="protein sequence ID" value="AJF22917.1"/>
    <property type="molecule type" value="Genomic_DNA"/>
</dbReference>
<gene>
    <name evidence="1" type="primary">rpl5</name>
</gene>
<keyword evidence="1" id="KW-0496">Mitochondrion</keyword>